<evidence type="ECO:0000256" key="1">
    <source>
        <dbReference type="SAM" id="SignalP"/>
    </source>
</evidence>
<comment type="caution">
    <text evidence="3">The sequence shown here is derived from an EMBL/GenBank/DDBJ whole genome shotgun (WGS) entry which is preliminary data.</text>
</comment>
<proteinExistence type="predicted"/>
<dbReference type="AlphaFoldDB" id="A0AAE8JWI2"/>
<name>A0AAE8JWI2_XANVA</name>
<sequence>MHIIQLETFMTKRRPILLVLALCAGASASAQAQDATHSATPGGQQTTGATALSEDEREALGMLSAINTGEINAASLALQKQVQGGARDYATRMLKEHTDNNQKIAKWQPDTSATGAKLQMTKGKAELAKLQKLDGNALEAAYISAMVKDHTDALTALDKQLIPQAKTPQVLEHLQTTRRHVADHLSSAKALQTASKRSGAH</sequence>
<feature type="chain" id="PRO_5042114658" evidence="1">
    <location>
        <begin position="33"/>
        <end position="201"/>
    </location>
</feature>
<gene>
    <name evidence="3" type="ORF">C9386_11670</name>
</gene>
<dbReference type="KEGG" id="xva:C7V42_11800"/>
<dbReference type="InterPro" id="IPR012347">
    <property type="entry name" value="Ferritin-like"/>
</dbReference>
<dbReference type="Gene3D" id="1.20.1260.10">
    <property type="match status" value="1"/>
</dbReference>
<dbReference type="PANTHER" id="PTHR38593:SF1">
    <property type="entry name" value="BLR2558 PROTEIN"/>
    <property type="match status" value="1"/>
</dbReference>
<feature type="domain" description="DUF4142" evidence="2">
    <location>
        <begin position="56"/>
        <end position="191"/>
    </location>
</feature>
<dbReference type="EMBL" id="PYTT01000106">
    <property type="protein sequence ID" value="RNL01630.1"/>
    <property type="molecule type" value="Genomic_DNA"/>
</dbReference>
<feature type="signal peptide" evidence="1">
    <location>
        <begin position="1"/>
        <end position="32"/>
    </location>
</feature>
<dbReference type="Proteomes" id="UP000284283">
    <property type="component" value="Unassembled WGS sequence"/>
</dbReference>
<accession>A0AAE8JWI2</accession>
<evidence type="ECO:0000259" key="2">
    <source>
        <dbReference type="Pfam" id="PF13628"/>
    </source>
</evidence>
<dbReference type="Pfam" id="PF13628">
    <property type="entry name" value="DUF4142"/>
    <property type="match status" value="1"/>
</dbReference>
<dbReference type="PANTHER" id="PTHR38593">
    <property type="entry name" value="BLR2558 PROTEIN"/>
    <property type="match status" value="1"/>
</dbReference>
<keyword evidence="1" id="KW-0732">Signal</keyword>
<protein>
    <submittedName>
        <fullName evidence="3">DUF4142 domain-containing protein</fullName>
    </submittedName>
</protein>
<evidence type="ECO:0000313" key="3">
    <source>
        <dbReference type="EMBL" id="RNL01630.1"/>
    </source>
</evidence>
<organism evidence="3 4">
    <name type="scientific">Xanthomonas vasicola pv. vasculorum</name>
    <dbReference type="NCBI Taxonomy" id="325776"/>
    <lineage>
        <taxon>Bacteria</taxon>
        <taxon>Pseudomonadati</taxon>
        <taxon>Pseudomonadota</taxon>
        <taxon>Gammaproteobacteria</taxon>
        <taxon>Lysobacterales</taxon>
        <taxon>Lysobacteraceae</taxon>
        <taxon>Xanthomonas</taxon>
    </lineage>
</organism>
<dbReference type="InterPro" id="IPR025419">
    <property type="entry name" value="DUF4142"/>
</dbReference>
<evidence type="ECO:0000313" key="4">
    <source>
        <dbReference type="Proteomes" id="UP000284283"/>
    </source>
</evidence>
<reference evidence="3 4" key="1">
    <citation type="submission" date="2018-03" db="EMBL/GenBank/DDBJ databases">
        <authorList>
            <person name="Wu G."/>
        </authorList>
    </citation>
    <scope>NUCLEOTIDE SEQUENCE [LARGE SCALE GENOMIC DNA]</scope>
    <source>
        <strain evidence="3 4">SAM-118</strain>
    </source>
</reference>